<dbReference type="InParanoid" id="A0A251T6N2"/>
<organism evidence="1 2">
    <name type="scientific">Helianthus annuus</name>
    <name type="common">Common sunflower</name>
    <dbReference type="NCBI Taxonomy" id="4232"/>
    <lineage>
        <taxon>Eukaryota</taxon>
        <taxon>Viridiplantae</taxon>
        <taxon>Streptophyta</taxon>
        <taxon>Embryophyta</taxon>
        <taxon>Tracheophyta</taxon>
        <taxon>Spermatophyta</taxon>
        <taxon>Magnoliopsida</taxon>
        <taxon>eudicotyledons</taxon>
        <taxon>Gunneridae</taxon>
        <taxon>Pentapetalae</taxon>
        <taxon>asterids</taxon>
        <taxon>campanulids</taxon>
        <taxon>Asterales</taxon>
        <taxon>Asteraceae</taxon>
        <taxon>Asteroideae</taxon>
        <taxon>Heliantheae alliance</taxon>
        <taxon>Heliantheae</taxon>
        <taxon>Helianthus</taxon>
    </lineage>
</organism>
<evidence type="ECO:0000313" key="1">
    <source>
        <dbReference type="EMBL" id="OTG06797.1"/>
    </source>
</evidence>
<proteinExistence type="predicted"/>
<gene>
    <name evidence="1" type="ORF">HannXRQ_Chr11g0323271</name>
</gene>
<dbReference type="EMBL" id="CM007900">
    <property type="protein sequence ID" value="OTG06797.1"/>
    <property type="molecule type" value="Genomic_DNA"/>
</dbReference>
<protein>
    <submittedName>
        <fullName evidence="1">Uncharacterized protein</fullName>
    </submittedName>
</protein>
<accession>A0A251T6N2</accession>
<reference evidence="2" key="1">
    <citation type="journal article" date="2017" name="Nature">
        <title>The sunflower genome provides insights into oil metabolism, flowering and Asterid evolution.</title>
        <authorList>
            <person name="Badouin H."/>
            <person name="Gouzy J."/>
            <person name="Grassa C.J."/>
            <person name="Murat F."/>
            <person name="Staton S.E."/>
            <person name="Cottret L."/>
            <person name="Lelandais-Briere C."/>
            <person name="Owens G.L."/>
            <person name="Carrere S."/>
            <person name="Mayjonade B."/>
            <person name="Legrand L."/>
            <person name="Gill N."/>
            <person name="Kane N.C."/>
            <person name="Bowers J.E."/>
            <person name="Hubner S."/>
            <person name="Bellec A."/>
            <person name="Berard A."/>
            <person name="Berges H."/>
            <person name="Blanchet N."/>
            <person name="Boniface M.C."/>
            <person name="Brunel D."/>
            <person name="Catrice O."/>
            <person name="Chaidir N."/>
            <person name="Claudel C."/>
            <person name="Donnadieu C."/>
            <person name="Faraut T."/>
            <person name="Fievet G."/>
            <person name="Helmstetter N."/>
            <person name="King M."/>
            <person name="Knapp S.J."/>
            <person name="Lai Z."/>
            <person name="Le Paslier M.C."/>
            <person name="Lippi Y."/>
            <person name="Lorenzon L."/>
            <person name="Mandel J.R."/>
            <person name="Marage G."/>
            <person name="Marchand G."/>
            <person name="Marquand E."/>
            <person name="Bret-Mestries E."/>
            <person name="Morien E."/>
            <person name="Nambeesan S."/>
            <person name="Nguyen T."/>
            <person name="Pegot-Espagnet P."/>
            <person name="Pouilly N."/>
            <person name="Raftis F."/>
            <person name="Sallet E."/>
            <person name="Schiex T."/>
            <person name="Thomas J."/>
            <person name="Vandecasteele C."/>
            <person name="Vares D."/>
            <person name="Vear F."/>
            <person name="Vautrin S."/>
            <person name="Crespi M."/>
            <person name="Mangin B."/>
            <person name="Burke J.M."/>
            <person name="Salse J."/>
            <person name="Munos S."/>
            <person name="Vincourt P."/>
            <person name="Rieseberg L.H."/>
            <person name="Langlade N.B."/>
        </authorList>
    </citation>
    <scope>NUCLEOTIDE SEQUENCE [LARGE SCALE GENOMIC DNA]</scope>
    <source>
        <strain evidence="2">cv. SF193</strain>
    </source>
</reference>
<keyword evidence="2" id="KW-1185">Reference proteome</keyword>
<dbReference type="AlphaFoldDB" id="A0A251T6N2"/>
<sequence>MWYPAKIHSHPDLTLCRFWTTYQISGRNFFQVGDDVTTRNSKGLVDRLGTGKVYRVISCGTCCLEGWSGHGSRNKESSYKLNGLCTHGLRNT</sequence>
<name>A0A251T6N2_HELAN</name>
<dbReference type="Proteomes" id="UP000215914">
    <property type="component" value="Chromosome 11"/>
</dbReference>
<evidence type="ECO:0000313" key="2">
    <source>
        <dbReference type="Proteomes" id="UP000215914"/>
    </source>
</evidence>